<feature type="compositionally biased region" description="Basic and acidic residues" evidence="3">
    <location>
        <begin position="272"/>
        <end position="302"/>
    </location>
</feature>
<organism evidence="4 5">
    <name type="scientific">Meira miltonrushii</name>
    <dbReference type="NCBI Taxonomy" id="1280837"/>
    <lineage>
        <taxon>Eukaryota</taxon>
        <taxon>Fungi</taxon>
        <taxon>Dikarya</taxon>
        <taxon>Basidiomycota</taxon>
        <taxon>Ustilaginomycotina</taxon>
        <taxon>Exobasidiomycetes</taxon>
        <taxon>Exobasidiales</taxon>
        <taxon>Brachybasidiaceae</taxon>
        <taxon>Meira</taxon>
    </lineage>
</organism>
<name>A0A316V8Z4_9BASI</name>
<dbReference type="GO" id="GO:0006376">
    <property type="term" value="P:mRNA splice site recognition"/>
    <property type="evidence" value="ECO:0007669"/>
    <property type="project" value="InterPro"/>
</dbReference>
<dbReference type="GeneID" id="37019136"/>
<evidence type="ECO:0000313" key="5">
    <source>
        <dbReference type="Proteomes" id="UP000245771"/>
    </source>
</evidence>
<evidence type="ECO:0000313" key="4">
    <source>
        <dbReference type="EMBL" id="PWN33714.1"/>
    </source>
</evidence>
<dbReference type="Pfam" id="PF03194">
    <property type="entry name" value="LUC7"/>
    <property type="match status" value="1"/>
</dbReference>
<feature type="compositionally biased region" description="Low complexity" evidence="3">
    <location>
        <begin position="257"/>
        <end position="271"/>
    </location>
</feature>
<keyword evidence="2" id="KW-0175">Coiled coil</keyword>
<dbReference type="InParanoid" id="A0A316V8Z4"/>
<dbReference type="STRING" id="1280837.A0A316V8Z4"/>
<dbReference type="GO" id="GO:0005685">
    <property type="term" value="C:U1 snRNP"/>
    <property type="evidence" value="ECO:0007669"/>
    <property type="project" value="InterPro"/>
</dbReference>
<keyword evidence="5" id="KW-1185">Reference proteome</keyword>
<sequence length="312" mass="35661">MGRKAEVQRALLEKLMGPEAMGLTTQQLHFTDDKVCKNFLCGTCPHDLFSNTKVDLGTCPRSHLSKLKEEYTSAIAKGEQYPTFEAEYEDNIRAFMADIDRKIAANKRRIDQTPEETQKFTNLMRDIADVEKAMNDAMAEVERLGEQGQIEESLAELQKAEALKVEKADREKELQVLSDTAGASGHQKLRVCDVCGAYLSILDSDRRLADHFGGRMHLGYVKLRDVIVEFDARRDRGEDPRRLIAAGGYTNGHSAGARPSQAYPPSSSSYRPPEDDYRYNRSDRDRSDRRDYRDRDRYDRQRSRSPPPRSYR</sequence>
<dbReference type="RefSeq" id="XP_025354016.1">
    <property type="nucleotide sequence ID" value="XM_025497355.1"/>
</dbReference>
<dbReference type="EMBL" id="KZ819604">
    <property type="protein sequence ID" value="PWN33714.1"/>
    <property type="molecule type" value="Genomic_DNA"/>
</dbReference>
<feature type="coiled-coil region" evidence="2">
    <location>
        <begin position="120"/>
        <end position="180"/>
    </location>
</feature>
<reference evidence="4 5" key="1">
    <citation type="journal article" date="2018" name="Mol. Biol. Evol.">
        <title>Broad Genomic Sampling Reveals a Smut Pathogenic Ancestry of the Fungal Clade Ustilaginomycotina.</title>
        <authorList>
            <person name="Kijpornyongpan T."/>
            <person name="Mondo S.J."/>
            <person name="Barry K."/>
            <person name="Sandor L."/>
            <person name="Lee J."/>
            <person name="Lipzen A."/>
            <person name="Pangilinan J."/>
            <person name="LaButti K."/>
            <person name="Hainaut M."/>
            <person name="Henrissat B."/>
            <person name="Grigoriev I.V."/>
            <person name="Spatafora J.W."/>
            <person name="Aime M.C."/>
        </authorList>
    </citation>
    <scope>NUCLEOTIDE SEQUENCE [LARGE SCALE GENOMIC DNA]</scope>
    <source>
        <strain evidence="4 5">MCA 3882</strain>
    </source>
</reference>
<gene>
    <name evidence="4" type="ORF">FA14DRAFT_147685</name>
</gene>
<dbReference type="FunCoup" id="A0A316V8Z4">
    <property type="interactions" value="480"/>
</dbReference>
<evidence type="ECO:0000256" key="1">
    <source>
        <dbReference type="ARBA" id="ARBA00005655"/>
    </source>
</evidence>
<dbReference type="OrthoDB" id="153872at2759"/>
<dbReference type="InterPro" id="IPR004882">
    <property type="entry name" value="Luc7-rel"/>
</dbReference>
<protein>
    <submittedName>
        <fullName evidence="4">LUC7-domain-containing protein</fullName>
    </submittedName>
</protein>
<evidence type="ECO:0000256" key="3">
    <source>
        <dbReference type="SAM" id="MobiDB-lite"/>
    </source>
</evidence>
<accession>A0A316V8Z4</accession>
<evidence type="ECO:0000256" key="2">
    <source>
        <dbReference type="SAM" id="Coils"/>
    </source>
</evidence>
<dbReference type="PANTHER" id="PTHR12375">
    <property type="entry name" value="RNA-BINDING PROTEIN LUC7-RELATED"/>
    <property type="match status" value="1"/>
</dbReference>
<comment type="similarity">
    <text evidence="1">Belongs to the Luc7 family.</text>
</comment>
<dbReference type="AlphaFoldDB" id="A0A316V8Z4"/>
<proteinExistence type="inferred from homology"/>
<dbReference type="GO" id="GO:0003729">
    <property type="term" value="F:mRNA binding"/>
    <property type="evidence" value="ECO:0007669"/>
    <property type="project" value="InterPro"/>
</dbReference>
<feature type="region of interest" description="Disordered" evidence="3">
    <location>
        <begin position="241"/>
        <end position="312"/>
    </location>
</feature>
<dbReference type="Proteomes" id="UP000245771">
    <property type="component" value="Unassembled WGS sequence"/>
</dbReference>